<dbReference type="EMBL" id="UYRU01046725">
    <property type="protein sequence ID" value="VDN09277.1"/>
    <property type="molecule type" value="Genomic_DNA"/>
</dbReference>
<evidence type="ECO:0000313" key="1">
    <source>
        <dbReference type="EMBL" id="VDN09277.1"/>
    </source>
</evidence>
<protein>
    <submittedName>
        <fullName evidence="1">Uncharacterized protein</fullName>
    </submittedName>
</protein>
<organism evidence="1 2">
    <name type="scientific">Dibothriocephalus latus</name>
    <name type="common">Fish tapeworm</name>
    <name type="synonym">Diphyllobothrium latum</name>
    <dbReference type="NCBI Taxonomy" id="60516"/>
    <lineage>
        <taxon>Eukaryota</taxon>
        <taxon>Metazoa</taxon>
        <taxon>Spiralia</taxon>
        <taxon>Lophotrochozoa</taxon>
        <taxon>Platyhelminthes</taxon>
        <taxon>Cestoda</taxon>
        <taxon>Eucestoda</taxon>
        <taxon>Diphyllobothriidea</taxon>
        <taxon>Diphyllobothriidae</taxon>
        <taxon>Dibothriocephalus</taxon>
    </lineage>
</organism>
<proteinExistence type="predicted"/>
<dbReference type="Proteomes" id="UP000281553">
    <property type="component" value="Unassembled WGS sequence"/>
</dbReference>
<evidence type="ECO:0000313" key="2">
    <source>
        <dbReference type="Proteomes" id="UP000281553"/>
    </source>
</evidence>
<dbReference type="AlphaFoldDB" id="A0A3P7LBN7"/>
<accession>A0A3P7LBN7</accession>
<keyword evidence="2" id="KW-1185">Reference proteome</keyword>
<name>A0A3P7LBN7_DIBLA</name>
<sequence>MDVTIILRSRDDCGGRVTAEVLCFALCAINDVLIRRALRGAWSHRSAGFLDLGCDFLELRHVINGKTLPLPLRAKVTFLCGSRWHLALSLGRFGRRDQTSSYGYLRDRLLGFCGYVKRDTP</sequence>
<gene>
    <name evidence="1" type="ORF">DILT_LOCUS5108</name>
</gene>
<reference evidence="1 2" key="1">
    <citation type="submission" date="2018-11" db="EMBL/GenBank/DDBJ databases">
        <authorList>
            <consortium name="Pathogen Informatics"/>
        </authorList>
    </citation>
    <scope>NUCLEOTIDE SEQUENCE [LARGE SCALE GENOMIC DNA]</scope>
</reference>